<dbReference type="Pfam" id="PF08479">
    <property type="entry name" value="POTRA_2"/>
    <property type="match status" value="1"/>
</dbReference>
<dbReference type="InterPro" id="IPR051544">
    <property type="entry name" value="TPS_OM_transporter"/>
</dbReference>
<feature type="region of interest" description="Disordered" evidence="4">
    <location>
        <begin position="43"/>
        <end position="75"/>
    </location>
</feature>
<keyword evidence="1" id="KW-0472">Membrane</keyword>
<sequence length="560" mass="60192">MPRFSPPAALLLCCLLPVAASAQQADIDRAIRDSQRLLLEEQQRQAREREELDRRRPRSEGADLQPEPARPAADGGCFTIRSVQLDGATLLDEADRARLTAAGIGDCISLAQINAVMQALTNHYVVRGYTTTRVYLPEQDLGSGTLKLLVLEGLIEQFRLEGEGVHLGSAFPGLTGRVFNLRDIEQGLDQINRLRSNSATMDIEPGGVAGASTIVVRNRPRKRWSVNMAVDNTGSQSTGRELASAALAIDSPLGLNDFLNLSGRINTDADHDDRLSQSVSMLYSIPWGYWTFTGTASEFDYASQVRGAVTTFNTSGTSTTYALRADRVLFRDRDSKLSAFGNLAFKDARNALNGTPIAASSRQLTTLDLGLSATTVAGGLLLSGDIAWVRGLDAFGALKDAPGQDSDAPRAQFDKIVLNASVSASLPVGRQTLSLSSSLSAQRATDTLYGTEQFFIGGPFSVRGFRRYSIAGDSGWWLRNEAALPLQFGDTRLRPFVGWDIGHIRADAVGEGGTLAGVTVGLGLNHGPLAAQLALSAPTVLPSRLGRHDSYAHFRVSVDF</sequence>
<evidence type="ECO:0000256" key="5">
    <source>
        <dbReference type="SAM" id="SignalP"/>
    </source>
</evidence>
<reference evidence="9 10" key="1">
    <citation type="journal article" date="2011" name="J. Bacteriol.">
        <title>Genome sequence of Methyloversatilis universalis FAM5T, a methylotrophic representative of the order Rhodocyclales.</title>
        <authorList>
            <person name="Kittichotirat W."/>
            <person name="Good N.M."/>
            <person name="Hall R."/>
            <person name="Bringel F."/>
            <person name="Lajus A."/>
            <person name="Medigue C."/>
            <person name="Smalley N.E."/>
            <person name="Beck D."/>
            <person name="Bumgarner R."/>
            <person name="Vuilleumier S."/>
            <person name="Kalyuzhnaya M.G."/>
        </authorList>
    </citation>
    <scope>NUCLEOTIDE SEQUENCE [LARGE SCALE GENOMIC DNA]</scope>
    <source>
        <strain evidence="10">ATCC BAA-1314 / JCM 13912 / FAM5</strain>
    </source>
</reference>
<dbReference type="GO" id="GO:0008320">
    <property type="term" value="F:protein transmembrane transporter activity"/>
    <property type="evidence" value="ECO:0007669"/>
    <property type="project" value="TreeGrafter"/>
</dbReference>
<keyword evidence="2" id="KW-0812">Transmembrane</keyword>
<feature type="domain" description="Haemolysin activator HlyB C-terminal" evidence="6">
    <location>
        <begin position="210"/>
        <end position="522"/>
    </location>
</feature>
<dbReference type="RefSeq" id="WP_008062532.1">
    <property type="nucleotide sequence ID" value="NZ_AFHG01000052.1"/>
</dbReference>
<dbReference type="GO" id="GO:0046819">
    <property type="term" value="P:protein secretion by the type V secretion system"/>
    <property type="evidence" value="ECO:0007669"/>
    <property type="project" value="TreeGrafter"/>
</dbReference>
<name>F5REH8_METUF</name>
<keyword evidence="10" id="KW-1185">Reference proteome</keyword>
<dbReference type="Pfam" id="PF03865">
    <property type="entry name" value="ShlB"/>
    <property type="match status" value="1"/>
</dbReference>
<evidence type="ECO:0000256" key="2">
    <source>
        <dbReference type="ARBA" id="ARBA00022692"/>
    </source>
</evidence>
<feature type="domain" description="Polypeptide-transport-associated ShlB-type" evidence="7">
    <location>
        <begin position="78"/>
        <end position="153"/>
    </location>
</feature>
<dbReference type="AlphaFoldDB" id="F5REH8"/>
<dbReference type="PANTHER" id="PTHR34597">
    <property type="entry name" value="SLR1661 PROTEIN"/>
    <property type="match status" value="1"/>
</dbReference>
<dbReference type="Gene3D" id="3.10.20.310">
    <property type="entry name" value="membrane protein fhac"/>
    <property type="match status" value="1"/>
</dbReference>
<keyword evidence="5" id="KW-0732">Signal</keyword>
<evidence type="ECO:0000259" key="7">
    <source>
        <dbReference type="Pfam" id="PF08479"/>
    </source>
</evidence>
<keyword evidence="3" id="KW-0998">Cell outer membrane</keyword>
<dbReference type="Pfam" id="PF17287">
    <property type="entry name" value="POTRA_3"/>
    <property type="match status" value="1"/>
</dbReference>
<feature type="domain" description="ShlB POTRA" evidence="8">
    <location>
        <begin position="155"/>
        <end position="205"/>
    </location>
</feature>
<dbReference type="STRING" id="1000565.METUNv1_02699"/>
<dbReference type="OrthoDB" id="572300at2"/>
<evidence type="ECO:0000313" key="10">
    <source>
        <dbReference type="Proteomes" id="UP000005019"/>
    </source>
</evidence>
<dbReference type="PANTHER" id="PTHR34597:SF3">
    <property type="entry name" value="OUTER MEMBRANE TRANSPORTER CDIB"/>
    <property type="match status" value="1"/>
</dbReference>
<dbReference type="PIRSF" id="PIRSF029745">
    <property type="entry name" value="FhaC"/>
    <property type="match status" value="1"/>
</dbReference>
<gene>
    <name evidence="9" type="ORF">METUNv1_02699</name>
</gene>
<organism evidence="9 10">
    <name type="scientific">Methyloversatilis universalis (strain ATCC BAA-1314 / DSM 25237 / JCM 13912 / CCUG 52030 / FAM5)</name>
    <dbReference type="NCBI Taxonomy" id="1000565"/>
    <lineage>
        <taxon>Bacteria</taxon>
        <taxon>Pseudomonadati</taxon>
        <taxon>Pseudomonadota</taxon>
        <taxon>Betaproteobacteria</taxon>
        <taxon>Nitrosomonadales</taxon>
        <taxon>Sterolibacteriaceae</taxon>
        <taxon>Methyloversatilis</taxon>
    </lineage>
</organism>
<dbReference type="Proteomes" id="UP000005019">
    <property type="component" value="Unassembled WGS sequence"/>
</dbReference>
<dbReference type="InterPro" id="IPR013686">
    <property type="entry name" value="Polypept-transport_assoc_ShlB"/>
</dbReference>
<comment type="caution">
    <text evidence="9">The sequence shown here is derived from an EMBL/GenBank/DDBJ whole genome shotgun (WGS) entry which is preliminary data.</text>
</comment>
<dbReference type="Gene3D" id="2.40.160.50">
    <property type="entry name" value="membrane protein fhac: a member of the omp85/tpsb transporter family"/>
    <property type="match status" value="1"/>
</dbReference>
<dbReference type="EMBL" id="AFHG01000052">
    <property type="protein sequence ID" value="EGK71309.1"/>
    <property type="molecule type" value="Genomic_DNA"/>
</dbReference>
<feature type="compositionally biased region" description="Basic and acidic residues" evidence="4">
    <location>
        <begin position="43"/>
        <end position="61"/>
    </location>
</feature>
<dbReference type="InterPro" id="IPR035251">
    <property type="entry name" value="ShlB_POTRA"/>
</dbReference>
<dbReference type="InterPro" id="IPR005565">
    <property type="entry name" value="Hemolysn_activator_HlyB_C"/>
</dbReference>
<evidence type="ECO:0000256" key="3">
    <source>
        <dbReference type="ARBA" id="ARBA00023237"/>
    </source>
</evidence>
<evidence type="ECO:0000256" key="1">
    <source>
        <dbReference type="ARBA" id="ARBA00022452"/>
    </source>
</evidence>
<evidence type="ECO:0000259" key="8">
    <source>
        <dbReference type="Pfam" id="PF17287"/>
    </source>
</evidence>
<feature type="signal peptide" evidence="5">
    <location>
        <begin position="1"/>
        <end position="22"/>
    </location>
</feature>
<accession>F5REH8</accession>
<dbReference type="GO" id="GO:0098046">
    <property type="term" value="C:type V protein secretion system complex"/>
    <property type="evidence" value="ECO:0007669"/>
    <property type="project" value="TreeGrafter"/>
</dbReference>
<proteinExistence type="predicted"/>
<protein>
    <submittedName>
        <fullName evidence="9">Hemolysin transporter protein shlB</fullName>
    </submittedName>
</protein>
<evidence type="ECO:0000313" key="9">
    <source>
        <dbReference type="EMBL" id="EGK71309.1"/>
    </source>
</evidence>
<evidence type="ECO:0000256" key="4">
    <source>
        <dbReference type="SAM" id="MobiDB-lite"/>
    </source>
</evidence>
<feature type="chain" id="PRO_5003325819" evidence="5">
    <location>
        <begin position="23"/>
        <end position="560"/>
    </location>
</feature>
<keyword evidence="1" id="KW-1134">Transmembrane beta strand</keyword>
<evidence type="ECO:0000259" key="6">
    <source>
        <dbReference type="Pfam" id="PF03865"/>
    </source>
</evidence>
<dbReference type="InterPro" id="IPR027282">
    <property type="entry name" value="TPS"/>
</dbReference>
<dbReference type="eggNOG" id="COG2831">
    <property type="taxonomic scope" value="Bacteria"/>
</dbReference>